<proteinExistence type="inferred from homology"/>
<name>A0ABU4VIX6_9ACTN</name>
<reference evidence="6 7" key="1">
    <citation type="submission" date="2023-11" db="EMBL/GenBank/DDBJ databases">
        <authorList>
            <person name="Xu M."/>
            <person name="Jiang T."/>
        </authorList>
    </citation>
    <scope>NUCLEOTIDE SEQUENCE [LARGE SCALE GENOMIC DNA]</scope>
    <source>
        <strain evidence="6 7">SD</strain>
    </source>
</reference>
<evidence type="ECO:0000313" key="7">
    <source>
        <dbReference type="Proteomes" id="UP001277761"/>
    </source>
</evidence>
<dbReference type="Gene3D" id="3.40.50.300">
    <property type="entry name" value="P-loop containing nucleotide triphosphate hydrolases"/>
    <property type="match status" value="1"/>
</dbReference>
<protein>
    <submittedName>
        <fullName evidence="6">ABC transporter ATP-binding protein</fullName>
    </submittedName>
</protein>
<dbReference type="PANTHER" id="PTHR46743">
    <property type="entry name" value="TEICHOIC ACIDS EXPORT ATP-BINDING PROTEIN TAGH"/>
    <property type="match status" value="1"/>
</dbReference>
<feature type="domain" description="ABC transporter" evidence="5">
    <location>
        <begin position="27"/>
        <end position="250"/>
    </location>
</feature>
<evidence type="ECO:0000256" key="3">
    <source>
        <dbReference type="ARBA" id="ARBA00022741"/>
    </source>
</evidence>
<dbReference type="SUPFAM" id="SSF52540">
    <property type="entry name" value="P-loop containing nucleoside triphosphate hydrolases"/>
    <property type="match status" value="1"/>
</dbReference>
<keyword evidence="4 6" id="KW-0067">ATP-binding</keyword>
<dbReference type="InterPro" id="IPR015860">
    <property type="entry name" value="ABC_transpr_TagH-like"/>
</dbReference>
<dbReference type="Gene3D" id="2.70.50.60">
    <property type="entry name" value="abc- transporter (atp binding component) like domain"/>
    <property type="match status" value="1"/>
</dbReference>
<keyword evidence="2" id="KW-0813">Transport</keyword>
<evidence type="ECO:0000313" key="6">
    <source>
        <dbReference type="EMBL" id="MDX8151649.1"/>
    </source>
</evidence>
<dbReference type="Proteomes" id="UP001277761">
    <property type="component" value="Unassembled WGS sequence"/>
</dbReference>
<dbReference type="CDD" id="cd03220">
    <property type="entry name" value="ABC_KpsT_Wzt"/>
    <property type="match status" value="1"/>
</dbReference>
<dbReference type="SMART" id="SM00382">
    <property type="entry name" value="AAA"/>
    <property type="match status" value="1"/>
</dbReference>
<comment type="similarity">
    <text evidence="1">Belongs to the ABC transporter superfamily.</text>
</comment>
<evidence type="ECO:0000256" key="2">
    <source>
        <dbReference type="ARBA" id="ARBA00022448"/>
    </source>
</evidence>
<dbReference type="PANTHER" id="PTHR46743:SF2">
    <property type="entry name" value="TEICHOIC ACIDS EXPORT ATP-BINDING PROTEIN TAGH"/>
    <property type="match status" value="1"/>
</dbReference>
<dbReference type="Pfam" id="PF00005">
    <property type="entry name" value="ABC_tran"/>
    <property type="match status" value="1"/>
</dbReference>
<evidence type="ECO:0000256" key="4">
    <source>
        <dbReference type="ARBA" id="ARBA00022840"/>
    </source>
</evidence>
<dbReference type="GO" id="GO:0005524">
    <property type="term" value="F:ATP binding"/>
    <property type="evidence" value="ECO:0007669"/>
    <property type="project" value="UniProtKB-KW"/>
</dbReference>
<comment type="caution">
    <text evidence="6">The sequence shown here is derived from an EMBL/GenBank/DDBJ whole genome shotgun (WGS) entry which is preliminary data.</text>
</comment>
<dbReference type="InterPro" id="IPR003439">
    <property type="entry name" value="ABC_transporter-like_ATP-bd"/>
</dbReference>
<gene>
    <name evidence="6" type="ORF">SK069_08605</name>
</gene>
<dbReference type="CDD" id="cd10147">
    <property type="entry name" value="Wzt_C-like"/>
    <property type="match status" value="1"/>
</dbReference>
<dbReference type="PROSITE" id="PS50893">
    <property type="entry name" value="ABC_TRANSPORTER_2"/>
    <property type="match status" value="1"/>
</dbReference>
<keyword evidence="7" id="KW-1185">Reference proteome</keyword>
<organism evidence="6 7">
    <name type="scientific">Patulibacter brassicae</name>
    <dbReference type="NCBI Taxonomy" id="1705717"/>
    <lineage>
        <taxon>Bacteria</taxon>
        <taxon>Bacillati</taxon>
        <taxon>Actinomycetota</taxon>
        <taxon>Thermoleophilia</taxon>
        <taxon>Solirubrobacterales</taxon>
        <taxon>Patulibacteraceae</taxon>
        <taxon>Patulibacter</taxon>
    </lineage>
</organism>
<evidence type="ECO:0000259" key="5">
    <source>
        <dbReference type="PROSITE" id="PS50893"/>
    </source>
</evidence>
<keyword evidence="3" id="KW-0547">Nucleotide-binding</keyword>
<sequence length="413" mass="44966">MADVPLAVSVSGLHKTFRIAEHQVSTLKERALHPLRRTAHHDLEILRGIDFDVRRGEFFGIVGRNGSGKSTLLKCLAGIYTADQGTIRIGGRLAPFIELGVGFNPDLTAYENVQINAVMMGLSPREARERFDEIIAFAELEDYLDLKLKNYSSGMQVRLAFAVMVQADADVMLVDEVLAVGDAAFQQKCLDVFWELREQGKTIILVTHDMATVERFCHRAMFIRQGEIELLGDPRQVGLAYLDANFGRTDVVVADSADSPAVTLNAAWVESEGEKVDHVQSGEHFVVHMDLSFHVATDHGYLVVELLDELGNPITGVEHGLTPTDAGLDGTELPGGANVVVRCGFRPQLADGSYTVRMRITRGVGRQHVLADVPEVAQLVVHGADHVVGAVGVPRQVHLTATLPSAEPIEGTA</sequence>
<dbReference type="InterPro" id="IPR017871">
    <property type="entry name" value="ABC_transporter-like_CS"/>
</dbReference>
<dbReference type="EMBL" id="JAXAVX010000003">
    <property type="protein sequence ID" value="MDX8151649.1"/>
    <property type="molecule type" value="Genomic_DNA"/>
</dbReference>
<evidence type="ECO:0000256" key="1">
    <source>
        <dbReference type="ARBA" id="ARBA00005417"/>
    </source>
</evidence>
<dbReference type="InterPro" id="IPR027417">
    <property type="entry name" value="P-loop_NTPase"/>
</dbReference>
<dbReference type="Pfam" id="PF14524">
    <property type="entry name" value="Wzt_C"/>
    <property type="match status" value="1"/>
</dbReference>
<dbReference type="PROSITE" id="PS00211">
    <property type="entry name" value="ABC_TRANSPORTER_1"/>
    <property type="match status" value="1"/>
</dbReference>
<dbReference type="RefSeq" id="WP_319953804.1">
    <property type="nucleotide sequence ID" value="NZ_JAXAVX010000003.1"/>
</dbReference>
<accession>A0ABU4VIX6</accession>
<dbReference type="InterPro" id="IPR050683">
    <property type="entry name" value="Bact_Polysacc_Export_ATP-bd"/>
</dbReference>
<dbReference type="InterPro" id="IPR029439">
    <property type="entry name" value="Wzt_C"/>
</dbReference>
<dbReference type="InterPro" id="IPR003593">
    <property type="entry name" value="AAA+_ATPase"/>
</dbReference>